<evidence type="ECO:0000259" key="1">
    <source>
        <dbReference type="Pfam" id="PF13130"/>
    </source>
</evidence>
<feature type="domain" description="DUF3952" evidence="1">
    <location>
        <begin position="18"/>
        <end position="121"/>
    </location>
</feature>
<dbReference type="Pfam" id="PF13130">
    <property type="entry name" value="DUF3952"/>
    <property type="match status" value="1"/>
</dbReference>
<dbReference type="AlphaFoldDB" id="A0A9X6LLK3"/>
<dbReference type="Proteomes" id="UP000194816">
    <property type="component" value="Unassembled WGS sequence"/>
</dbReference>
<dbReference type="EMBL" id="MOOK01000136">
    <property type="protein sequence ID" value="OUB49839.1"/>
    <property type="molecule type" value="Genomic_DNA"/>
</dbReference>
<proteinExistence type="predicted"/>
<dbReference type="InterPro" id="IPR025019">
    <property type="entry name" value="DUF3952"/>
</dbReference>
<evidence type="ECO:0000313" key="2">
    <source>
        <dbReference type="EMBL" id="OUB49839.1"/>
    </source>
</evidence>
<dbReference type="PROSITE" id="PS51257">
    <property type="entry name" value="PROKAR_LIPOPROTEIN"/>
    <property type="match status" value="1"/>
</dbReference>
<accession>A0A9X6LLK3</accession>
<gene>
    <name evidence="2" type="ORF">BK716_16375</name>
</gene>
<sequence length="273" mass="31178">MKLKKKAKVMIVVSIVASLLSGCGFGETKIEYERFVKALEEEDMSTVMSASDDGYAYVAQRGIYSTFEQKEDGEHSKTIRQTTEGVYNTKDKIFYGDTIQTIATDIEDNKQKRTNENYKKETIYSTNVKYENGQVKSPNSNLDVSYVNVIVDRLKGIGKLNMKPGDNIKKFDQPNTVGYKLTESEFQSILNDKLKIQYDEYEGATIVIHLDSAKKPKQILQISIDIDYKKKSDEGNLLENMVQIKTYFNKKGDNEQDAKNEYSDYKVSYGNIK</sequence>
<comment type="caution">
    <text evidence="2">The sequence shown here is derived from an EMBL/GenBank/DDBJ whole genome shotgun (WGS) entry which is preliminary data.</text>
</comment>
<name>A0A9X6LLK3_BACUH</name>
<organism evidence="2 3">
    <name type="scientific">Bacillus thuringiensis subsp. higo</name>
    <dbReference type="NCBI Taxonomy" id="132266"/>
    <lineage>
        <taxon>Bacteria</taxon>
        <taxon>Bacillati</taxon>
        <taxon>Bacillota</taxon>
        <taxon>Bacilli</taxon>
        <taxon>Bacillales</taxon>
        <taxon>Bacillaceae</taxon>
        <taxon>Bacillus</taxon>
        <taxon>Bacillus cereus group</taxon>
    </lineage>
</organism>
<evidence type="ECO:0000313" key="3">
    <source>
        <dbReference type="Proteomes" id="UP000194816"/>
    </source>
</evidence>
<protein>
    <recommendedName>
        <fullName evidence="1">DUF3952 domain-containing protein</fullName>
    </recommendedName>
</protein>
<reference evidence="2 3" key="1">
    <citation type="submission" date="2016-10" db="EMBL/GenBank/DDBJ databases">
        <title>Comparative genomics of Bacillus thuringiensis reveals a path to pathogens against multiple invertebrate hosts.</title>
        <authorList>
            <person name="Zheng J."/>
            <person name="Gao Q."/>
            <person name="Liu H."/>
            <person name="Peng D."/>
            <person name="Ruan L."/>
            <person name="Sun M."/>
        </authorList>
    </citation>
    <scope>NUCLEOTIDE SEQUENCE [LARGE SCALE GENOMIC DNA]</scope>
    <source>
        <strain evidence="2">BGSC 4AU1</strain>
    </source>
</reference>
<dbReference type="RefSeq" id="WP_088114935.1">
    <property type="nucleotide sequence ID" value="NZ_MOOK01000136.1"/>
</dbReference>